<keyword evidence="1" id="KW-0812">Transmembrane</keyword>
<protein>
    <submittedName>
        <fullName evidence="2">Uncharacterized protein</fullName>
    </submittedName>
</protein>
<keyword evidence="1" id="KW-0472">Membrane</keyword>
<feature type="transmembrane region" description="Helical" evidence="1">
    <location>
        <begin position="6"/>
        <end position="28"/>
    </location>
</feature>
<evidence type="ECO:0000313" key="2">
    <source>
        <dbReference type="EMBL" id="MCQ6957071.1"/>
    </source>
</evidence>
<accession>A0ABT1SXJ3</accession>
<keyword evidence="1" id="KW-1133">Transmembrane helix</keyword>
<gene>
    <name evidence="2" type="ORF">NPE20_03845</name>
</gene>
<name>A0ABT1SXJ3_9SPHI</name>
<dbReference type="EMBL" id="JANHOH010000001">
    <property type="protein sequence ID" value="MCQ6957071.1"/>
    <property type="molecule type" value="Genomic_DNA"/>
</dbReference>
<sequence length="67" mass="7756">MSKVELFRSLLFTALAFLLLWDVILWMINPGHRLPTGHKQWLLTGTLLWLTLVLSSKNSDDDWAGQF</sequence>
<dbReference type="Proteomes" id="UP001204376">
    <property type="component" value="Unassembled WGS sequence"/>
</dbReference>
<comment type="caution">
    <text evidence="2">The sequence shown here is derived from an EMBL/GenBank/DDBJ whole genome shotgun (WGS) entry which is preliminary data.</text>
</comment>
<evidence type="ECO:0000256" key="1">
    <source>
        <dbReference type="SAM" id="Phobius"/>
    </source>
</evidence>
<reference evidence="2 3" key="1">
    <citation type="submission" date="2022-07" db="EMBL/GenBank/DDBJ databases">
        <title>Mucilaginibacter sp. JC4.</title>
        <authorList>
            <person name="Le V."/>
            <person name="Ko S.-R."/>
            <person name="Ahn C.-Y."/>
            <person name="Oh H.-M."/>
        </authorList>
    </citation>
    <scope>NUCLEOTIDE SEQUENCE [LARGE SCALE GENOMIC DNA]</scope>
    <source>
        <strain evidence="2 3">JC4</strain>
    </source>
</reference>
<keyword evidence="3" id="KW-1185">Reference proteome</keyword>
<dbReference type="RefSeq" id="WP_256537281.1">
    <property type="nucleotide sequence ID" value="NZ_JANHOH010000001.1"/>
</dbReference>
<organism evidence="2 3">
    <name type="scientific">Mucilaginibacter aquariorum</name>
    <dbReference type="NCBI Taxonomy" id="2967225"/>
    <lineage>
        <taxon>Bacteria</taxon>
        <taxon>Pseudomonadati</taxon>
        <taxon>Bacteroidota</taxon>
        <taxon>Sphingobacteriia</taxon>
        <taxon>Sphingobacteriales</taxon>
        <taxon>Sphingobacteriaceae</taxon>
        <taxon>Mucilaginibacter</taxon>
    </lineage>
</organism>
<proteinExistence type="predicted"/>
<evidence type="ECO:0000313" key="3">
    <source>
        <dbReference type="Proteomes" id="UP001204376"/>
    </source>
</evidence>